<dbReference type="InterPro" id="IPR008271">
    <property type="entry name" value="Ser/Thr_kinase_AS"/>
</dbReference>
<protein>
    <recommendedName>
        <fullName evidence="1">non-specific serine/threonine protein kinase</fullName>
        <ecNumber evidence="1">2.7.11.1</ecNumber>
    </recommendedName>
</protein>
<keyword evidence="3" id="KW-0808">Transferase</keyword>
<dbReference type="SMART" id="SM00220">
    <property type="entry name" value="S_TKc"/>
    <property type="match status" value="1"/>
</dbReference>
<dbReference type="EMBL" id="NMQE01000464">
    <property type="protein sequence ID" value="PMB21041.1"/>
    <property type="molecule type" value="Genomic_DNA"/>
</dbReference>
<evidence type="ECO:0000259" key="10">
    <source>
        <dbReference type="PROSITE" id="PS50011"/>
    </source>
</evidence>
<evidence type="ECO:0000313" key="11">
    <source>
        <dbReference type="EMBL" id="PMB21041.1"/>
    </source>
</evidence>
<dbReference type="GO" id="GO:0005524">
    <property type="term" value="F:ATP binding"/>
    <property type="evidence" value="ECO:0007669"/>
    <property type="project" value="UniProtKB-KW"/>
</dbReference>
<evidence type="ECO:0000256" key="2">
    <source>
        <dbReference type="ARBA" id="ARBA00022527"/>
    </source>
</evidence>
<keyword evidence="2 11" id="KW-0723">Serine/threonine-protein kinase</keyword>
<name>A0A2N6LDA6_9CYAN</name>
<reference evidence="11 12" key="1">
    <citation type="submission" date="2017-07" db="EMBL/GenBank/DDBJ databases">
        <title>Genomes of Fischerella (Mastigocladus) sp. strains.</title>
        <authorList>
            <person name="Miller S.R."/>
        </authorList>
    </citation>
    <scope>NUCLEOTIDE SEQUENCE [LARGE SCALE GENOMIC DNA]</scope>
    <source>
        <strain evidence="11 12">CCMEE 5318</strain>
    </source>
</reference>
<accession>A0A2N6LDA6</accession>
<evidence type="ECO:0000256" key="8">
    <source>
        <dbReference type="ARBA" id="ARBA00048679"/>
    </source>
</evidence>
<evidence type="ECO:0000256" key="5">
    <source>
        <dbReference type="ARBA" id="ARBA00022777"/>
    </source>
</evidence>
<dbReference type="PROSITE" id="PS50011">
    <property type="entry name" value="PROTEIN_KINASE_DOM"/>
    <property type="match status" value="1"/>
</dbReference>
<dbReference type="SUPFAM" id="SSF56112">
    <property type="entry name" value="Protein kinase-like (PK-like)"/>
    <property type="match status" value="1"/>
</dbReference>
<dbReference type="Gene3D" id="1.10.510.10">
    <property type="entry name" value="Transferase(Phosphotransferase) domain 1"/>
    <property type="match status" value="1"/>
</dbReference>
<dbReference type="NCBIfam" id="NF045510">
    <property type="entry name" value="4Cys_prefix_kin"/>
    <property type="match status" value="1"/>
</dbReference>
<evidence type="ECO:0000256" key="7">
    <source>
        <dbReference type="ARBA" id="ARBA00047899"/>
    </source>
</evidence>
<feature type="transmembrane region" description="Helical" evidence="9">
    <location>
        <begin position="463"/>
        <end position="481"/>
    </location>
</feature>
<evidence type="ECO:0000256" key="6">
    <source>
        <dbReference type="ARBA" id="ARBA00022840"/>
    </source>
</evidence>
<feature type="transmembrane region" description="Helical" evidence="9">
    <location>
        <begin position="515"/>
        <end position="535"/>
    </location>
</feature>
<comment type="catalytic activity">
    <reaction evidence="7">
        <text>L-threonyl-[protein] + ATP = O-phospho-L-threonyl-[protein] + ADP + H(+)</text>
        <dbReference type="Rhea" id="RHEA:46608"/>
        <dbReference type="Rhea" id="RHEA-COMP:11060"/>
        <dbReference type="Rhea" id="RHEA-COMP:11605"/>
        <dbReference type="ChEBI" id="CHEBI:15378"/>
        <dbReference type="ChEBI" id="CHEBI:30013"/>
        <dbReference type="ChEBI" id="CHEBI:30616"/>
        <dbReference type="ChEBI" id="CHEBI:61977"/>
        <dbReference type="ChEBI" id="CHEBI:456216"/>
        <dbReference type="EC" id="2.7.11.1"/>
    </reaction>
</comment>
<keyword evidence="6" id="KW-0067">ATP-binding</keyword>
<keyword evidence="9" id="KW-0472">Membrane</keyword>
<dbReference type="PANTHER" id="PTHR24363:SF0">
    <property type="entry name" value="SERINE_THREONINE KINASE LIKE DOMAIN CONTAINING 1"/>
    <property type="match status" value="1"/>
</dbReference>
<feature type="transmembrane region" description="Helical" evidence="9">
    <location>
        <begin position="437"/>
        <end position="456"/>
    </location>
</feature>
<dbReference type="Proteomes" id="UP000235081">
    <property type="component" value="Unassembled WGS sequence"/>
</dbReference>
<feature type="transmembrane region" description="Helical" evidence="9">
    <location>
        <begin position="358"/>
        <end position="377"/>
    </location>
</feature>
<dbReference type="RefSeq" id="WP_102182196.1">
    <property type="nucleotide sequence ID" value="NZ_NMQE01000464.1"/>
</dbReference>
<evidence type="ECO:0000313" key="12">
    <source>
        <dbReference type="Proteomes" id="UP000235081"/>
    </source>
</evidence>
<organism evidence="11 12">
    <name type="scientific">Fischerella thermalis CCMEE 5318</name>
    <dbReference type="NCBI Taxonomy" id="2019666"/>
    <lineage>
        <taxon>Bacteria</taxon>
        <taxon>Bacillati</taxon>
        <taxon>Cyanobacteriota</taxon>
        <taxon>Cyanophyceae</taxon>
        <taxon>Nostocales</taxon>
        <taxon>Hapalosiphonaceae</taxon>
        <taxon>Fischerella</taxon>
    </lineage>
</organism>
<evidence type="ECO:0000256" key="1">
    <source>
        <dbReference type="ARBA" id="ARBA00012513"/>
    </source>
</evidence>
<evidence type="ECO:0000256" key="3">
    <source>
        <dbReference type="ARBA" id="ARBA00022679"/>
    </source>
</evidence>
<keyword evidence="9" id="KW-0812">Transmembrane</keyword>
<evidence type="ECO:0000256" key="4">
    <source>
        <dbReference type="ARBA" id="ARBA00022741"/>
    </source>
</evidence>
<dbReference type="Gene3D" id="3.30.200.20">
    <property type="entry name" value="Phosphorylase Kinase, domain 1"/>
    <property type="match status" value="1"/>
</dbReference>
<sequence>MFNTSEIHCINPDCQRPYPQLWGHKFCSCCGAPLQLIDRYVPTARLGSGGFAQIYTVWDQKTQTEKVLKVLVEESPKARELFAQEAAVLSKLRHPGVPRVDPDGYFQRIWVHSKGQQTLPCLVMEKIHGQTLEEILYKQYPQGCPPELVLNWLSQAVEILRHLHQRNIIHRDIKPSNLMLRTPPKSPPSQRGEWEGQLVLIDFGGAKQFGAANIGSQPRSTKLFSSGYSPPEQVLGGHVEPSADFYALARTMIELLTGKHPVDLEDPLTGELHWRSQRNVDPQLADLLDEMMQEEARSRPANTAILQRRLTQIVQALPNRVGTNTGSVTVAIANTKSSPILGFLSDFRKQIQNSVVNSAQSIVQIILFVFGAIAQVFRACLDTIWTMILTSIGAAAGTFSGYVLAYRTEWGKEVGELLSSQLSLLLGNSHSISGSEILLFAGAGFGTAWGIVTAGGYGQRRRFLVASLMGIFGYGFGWFILQLITPKEDGEGLVALILAAVSLLTLGLGLRSHHLVHAVVTAFGTALPFAFLLYLGLPPTIFNDFFSPTHHLPELLWKIGFFGFIGVVVSFWLGVSHYLVVPGLRLLGWRY</sequence>
<dbReference type="Pfam" id="PF00069">
    <property type="entry name" value="Pkinase"/>
    <property type="match status" value="1"/>
</dbReference>
<gene>
    <name evidence="11" type="ORF">CEN46_15230</name>
</gene>
<keyword evidence="5 11" id="KW-0418">Kinase</keyword>
<dbReference type="GO" id="GO:0004674">
    <property type="term" value="F:protein serine/threonine kinase activity"/>
    <property type="evidence" value="ECO:0007669"/>
    <property type="project" value="UniProtKB-KW"/>
</dbReference>
<dbReference type="InterPro" id="IPR000719">
    <property type="entry name" value="Prot_kinase_dom"/>
</dbReference>
<feature type="transmembrane region" description="Helical" evidence="9">
    <location>
        <begin position="384"/>
        <end position="405"/>
    </location>
</feature>
<dbReference type="PROSITE" id="PS00108">
    <property type="entry name" value="PROTEIN_KINASE_ST"/>
    <property type="match status" value="1"/>
</dbReference>
<proteinExistence type="predicted"/>
<dbReference type="EC" id="2.7.11.1" evidence="1"/>
<dbReference type="InterPro" id="IPR011009">
    <property type="entry name" value="Kinase-like_dom_sf"/>
</dbReference>
<dbReference type="PANTHER" id="PTHR24363">
    <property type="entry name" value="SERINE/THREONINE PROTEIN KINASE"/>
    <property type="match status" value="1"/>
</dbReference>
<dbReference type="CDD" id="cd14014">
    <property type="entry name" value="STKc_PknB_like"/>
    <property type="match status" value="1"/>
</dbReference>
<comment type="catalytic activity">
    <reaction evidence="8">
        <text>L-seryl-[protein] + ATP = O-phospho-L-seryl-[protein] + ADP + H(+)</text>
        <dbReference type="Rhea" id="RHEA:17989"/>
        <dbReference type="Rhea" id="RHEA-COMP:9863"/>
        <dbReference type="Rhea" id="RHEA-COMP:11604"/>
        <dbReference type="ChEBI" id="CHEBI:15378"/>
        <dbReference type="ChEBI" id="CHEBI:29999"/>
        <dbReference type="ChEBI" id="CHEBI:30616"/>
        <dbReference type="ChEBI" id="CHEBI:83421"/>
        <dbReference type="ChEBI" id="CHEBI:456216"/>
        <dbReference type="EC" id="2.7.11.1"/>
    </reaction>
</comment>
<dbReference type="AlphaFoldDB" id="A0A2N6LDA6"/>
<feature type="domain" description="Protein kinase" evidence="10">
    <location>
        <begin position="40"/>
        <end position="314"/>
    </location>
</feature>
<comment type="caution">
    <text evidence="11">The sequence shown here is derived from an EMBL/GenBank/DDBJ whole genome shotgun (WGS) entry which is preliminary data.</text>
</comment>
<keyword evidence="9" id="KW-1133">Transmembrane helix</keyword>
<feature type="transmembrane region" description="Helical" evidence="9">
    <location>
        <begin position="555"/>
        <end position="581"/>
    </location>
</feature>
<feature type="transmembrane region" description="Helical" evidence="9">
    <location>
        <begin position="493"/>
        <end position="510"/>
    </location>
</feature>
<keyword evidence="4" id="KW-0547">Nucleotide-binding</keyword>
<evidence type="ECO:0000256" key="9">
    <source>
        <dbReference type="SAM" id="Phobius"/>
    </source>
</evidence>